<dbReference type="AlphaFoldDB" id="A0A139HEW2"/>
<feature type="transmembrane region" description="Helical" evidence="1">
    <location>
        <begin position="37"/>
        <end position="59"/>
    </location>
</feature>
<reference evidence="2 3" key="1">
    <citation type="submission" date="2015-07" db="EMBL/GenBank/DDBJ databases">
        <title>Comparative genomics of the Sigatoka disease complex on banana suggests a link between parallel evolutionary changes in Pseudocercospora fijiensis and Pseudocercospora eumusae and increased virulence on the banana host.</title>
        <authorList>
            <person name="Chang T.-C."/>
            <person name="Salvucci A."/>
            <person name="Crous P.W."/>
            <person name="Stergiopoulos I."/>
        </authorList>
    </citation>
    <scope>NUCLEOTIDE SEQUENCE [LARGE SCALE GENOMIC DNA]</scope>
    <source>
        <strain evidence="2 3">CBS 114824</strain>
    </source>
</reference>
<keyword evidence="3" id="KW-1185">Reference proteome</keyword>
<evidence type="ECO:0000313" key="3">
    <source>
        <dbReference type="Proteomes" id="UP000070133"/>
    </source>
</evidence>
<organism evidence="2 3">
    <name type="scientific">Pseudocercospora eumusae</name>
    <dbReference type="NCBI Taxonomy" id="321146"/>
    <lineage>
        <taxon>Eukaryota</taxon>
        <taxon>Fungi</taxon>
        <taxon>Dikarya</taxon>
        <taxon>Ascomycota</taxon>
        <taxon>Pezizomycotina</taxon>
        <taxon>Dothideomycetes</taxon>
        <taxon>Dothideomycetidae</taxon>
        <taxon>Mycosphaerellales</taxon>
        <taxon>Mycosphaerellaceae</taxon>
        <taxon>Pseudocercospora</taxon>
    </lineage>
</organism>
<dbReference type="OrthoDB" id="4161406at2759"/>
<name>A0A139HEW2_9PEZI</name>
<protein>
    <submittedName>
        <fullName evidence="2">Uncharacterized protein</fullName>
    </submittedName>
</protein>
<gene>
    <name evidence="2" type="ORF">AC578_4456</name>
</gene>
<sequence>MVSAKQFAIAGVAAVGLVQLCPAPFLAALTAVEVMTTVSGVVGAIGGLAGGAAAVASAVSDAKGKRKRSEGEVDFFSRINKRQEMNAAAVESCHQQLGSATVGFQSQGTGTGNVLVTGIPSSCMTLLTVITGKYNEGNPVPMGSDSALFQNLSDESLQELIDALNAHA</sequence>
<evidence type="ECO:0000256" key="1">
    <source>
        <dbReference type="SAM" id="Phobius"/>
    </source>
</evidence>
<keyword evidence="1" id="KW-0472">Membrane</keyword>
<keyword evidence="1" id="KW-1133">Transmembrane helix</keyword>
<proteinExistence type="predicted"/>
<accession>A0A139HEW2</accession>
<dbReference type="EMBL" id="LFZN01000063">
    <property type="protein sequence ID" value="KXT01015.1"/>
    <property type="molecule type" value="Genomic_DNA"/>
</dbReference>
<comment type="caution">
    <text evidence="2">The sequence shown here is derived from an EMBL/GenBank/DDBJ whole genome shotgun (WGS) entry which is preliminary data.</text>
</comment>
<evidence type="ECO:0000313" key="2">
    <source>
        <dbReference type="EMBL" id="KXT01015.1"/>
    </source>
</evidence>
<keyword evidence="1" id="KW-0812">Transmembrane</keyword>
<dbReference type="STRING" id="321146.A0A139HEW2"/>
<dbReference type="Proteomes" id="UP000070133">
    <property type="component" value="Unassembled WGS sequence"/>
</dbReference>